<accession>A0A1H7TIW6</accession>
<dbReference type="PROSITE" id="PS51257">
    <property type="entry name" value="PROKAR_LIPOPROTEIN"/>
    <property type="match status" value="1"/>
</dbReference>
<feature type="domain" description="Pesticidal crystal protein Cry22Aa Ig-like" evidence="2">
    <location>
        <begin position="1893"/>
        <end position="1964"/>
    </location>
</feature>
<name>A0A1H7TIW6_STIAU</name>
<gene>
    <name evidence="4" type="ORF">SAMN05444354_10916</name>
</gene>
<feature type="domain" description="Pesticidal crystal protein Cry22Aa Ig-like" evidence="2">
    <location>
        <begin position="1187"/>
        <end position="1249"/>
    </location>
</feature>
<dbReference type="GO" id="GO:0001784">
    <property type="term" value="F:phosphotyrosine residue binding"/>
    <property type="evidence" value="ECO:0007669"/>
    <property type="project" value="TreeGrafter"/>
</dbReference>
<dbReference type="EMBL" id="FOAP01000009">
    <property type="protein sequence ID" value="SEL84306.1"/>
    <property type="molecule type" value="Genomic_DNA"/>
</dbReference>
<evidence type="ECO:0000259" key="3">
    <source>
        <dbReference type="Pfam" id="PF20597"/>
    </source>
</evidence>
<evidence type="ECO:0000313" key="5">
    <source>
        <dbReference type="Proteomes" id="UP000182719"/>
    </source>
</evidence>
<feature type="domain" description="Pesticidal crystal protein Cry22Aa Ig-like" evidence="2">
    <location>
        <begin position="474"/>
        <end position="533"/>
    </location>
</feature>
<feature type="domain" description="Pesticidal crystal protein Cry22Aa Ig-like" evidence="2">
    <location>
        <begin position="2212"/>
        <end position="2282"/>
    </location>
</feature>
<dbReference type="InterPro" id="IPR035986">
    <property type="entry name" value="PKD_dom_sf"/>
</dbReference>
<sequence length="2547" mass="258031">MRLAERRSTWALITALSAFSVSCEKEPLAPPQEPASGATRTAQQEVHSTKKVLILGTTVTGGASSREAQAAANLGYPATVVTPEQWRAMTPEQFQQYAGIIIGDAACQGGESAFQAAVDNRNIWGAAVDGDVVISGSDATNNGTPQFIENIVSSIVSKQIDSRTGMYISLGCAYQDAAPGTPVPLLEPFGSFTVAGTGCYANGGHIFRMYPGTLSDGLYGNDGALNGTGGCTTRVVFSSYPDKTFAPVAIAVDESYSLPGAREYWDYLMEDPDNAKNFIGTPYILTQGAMAFTSGCGQGSEPTAMCDLSPEGNGKPATPGYPADGTCSFSCQQQWCGDGHVDGEQGEECDEGYFNGRTRDASGTIGACTAFCKIPTLDTESPPEALCKNLELVADLTCGADGNVNNGSWDPDENLVGCRQSPIGPYGPGTTTVTLTCMDTEGNTDSCTATITVLDQNKPTLTLVGNNEHLECAPGTYADPGATAADVCEGDLTGKIAASGTVNPGAVGQYELTYNVEDSSGNAATPVKRTVAVSDTKAPTLALKGLANDIAECASPYADPGATASDVCAGNLDAAITQTGSVDTAALGTYAVKYNVQDPEGNKAPEISRIVQVKDTLKPVVTVNGPLTQKFECGSGEFNDEGATANDACAGALATDQNAVVNPNQPGAVTITYSATDPSGNTGVSATGRTVTVEDTLPPTLTLAPGPQGLECGDAYTDPGATANDQCAGNLTASIQKTGSINNKQLGAQKLTYKVSDASGHSITADRTVTVSDSLKPVVTVTGELNAKIECGSGPFNDPGATANDACEGVLPAVPNETVDPSVPGAVTVSYKATDSSGNVGVSATGRTVTVEDTLAPTLALKPGASTLECGNPYADPGATANDQCYGDLTGAIQKTGSINPKQLGDQSLTYTVQDPGGRTAGPVTRTVKVNDTLAPALTVQGPANQTFECGSAYVDPGATANDACEDDLTGEIVSTRTPVPGQPGAFTISYSVKDSSGNEASAPAARTVKSDDNTPPVLALQGPAVQALECATPYADPGAIASDVCTDDINDRITVTGTVNPNVPNSYTVTYNVTDIAGLSAPAVTRQVNVSDTQKPVVTVTGPGAVNIECGGDGFNDPGATANDACAGVLPAVPSTVVNPNQPGAVTVTYSATDPSGNTGTSATGRTVNVQDTLPPTLALKPGASTLECASPYVDPGATANDQCAGDLSNAIVTTGTVNNKQLGSHVLGYSVTDPSGRTASASRTVDVSDTLAPVINVTGPLETTFECGSPYVDQGATAEDACAGAVPVTSNQVGDTSSPGSFIISYSAQDPSGNSVTAPVTRKVTVNDNEPPTLALRGAATEALECGNPYADPGAVASDVCFGDVTNRITVEGTINNKLLAAQTLTYKVTDPAGQSAPPVTRTVNVGDSLAPVITVTGPLAATIECGGGSFNDPGATADDKCIGPVPAVPTAVVNPGAEGTYSIKYMAQDTSGNSAISDASRIVTVADTLPPTLALNGPAAVGLECATPFADPGATANDQCAGDVSNRIQTSGTIDNKQLTAQTITYSVTDLGGRAAAPVSRTVTVSDTLAPTLALNGGATETFECGADYVDPGATANDLCAGQVSDRVVPVRTQVPGGFTITYSVTDPSGNSAAAPVTRTVKSADNTPPVLALNGPTNLALECGNPFTDPGAVAEDVCDDNLNITVTGTVNPAVPADYTLTYNVTDSAANAATPVTRTVSVQDTQAPTLALNGPATVGLECATPFNDPGATANDLCAGDLSDTVVRTGTLNEGAVGNYTLTYTVADSGGHTAAPVSRTVAVNDTLKPVVTVNGPATLAVECGDDGFNDPGATADDACAGTLPAVPSNTVNPNVPGAVTITYSATDPSGNVGVGNTGRTVTVEDTLAPELALVGPANQPLECGTPYNDPGATANDQCAGDLTGAIQATGNINNKQLGAQTVTYTVQDPGGRTAAPVSRTVTVGDTLVPAITVNGPLDQAFECGSTYVDPGATANDLCADDLTANIVATRTPIAGQPGSFTISYSVTDPSGNTATSANSRTVRVEDNTPPMLALTGPATQALECGSPYVDPGATALDACVGDLTGAITRSGEVNPNVPNTYTVIYNVSDPSGQSAPPVSRQVNVSDTLPPVLALNGPATLGLECATPFIDPGATANDQCVGNLNDAIVTTGTVNTMQLGNHVLGYSVTDPSGLTASATRTVGVSDTQAPVITLKGPLSDTYECGGQYIDPGATAADACAGDLTGHIVATRSPVPGQPGSFTITYSVQDPSGNKAVAPVTRIVREGGIQVRLSDFNVFLFEDYTLGSDVEGRVAAGGNISMKHFSVGWELPSSDTAPVLVAGGNLSLTQGGVWGDAAYGGTYSASNVTYVRGAPSKSTPVDFPTRSAEVRKLSTQLDSLPTNGLTRRETWGGLMLTGSSQDVNVFSVNASDLSSTVLLSIDAPSGSLAVLNIHGTSAKLAGGHVFSGGIDQQGVLFNFVDATSINAQGYGLWGTLLAPNAHVNFTNGSFDGGIYAKSLSGNAEGHLNPLRERVICNGPSFIAQLGRQ</sequence>
<dbReference type="Proteomes" id="UP000182719">
    <property type="component" value="Unassembled WGS sequence"/>
</dbReference>
<feature type="domain" description="Pesticidal crystal protein Cry22Aa Ig-like" evidence="2">
    <location>
        <begin position="1257"/>
        <end position="1328"/>
    </location>
</feature>
<keyword evidence="1" id="KW-0727">SH2 domain</keyword>
<proteinExistence type="predicted"/>
<feature type="domain" description="Pesticidal crystal protein Cry22Aa Ig-like" evidence="2">
    <location>
        <begin position="1416"/>
        <end position="1488"/>
    </location>
</feature>
<dbReference type="Gene3D" id="2.60.40.10">
    <property type="entry name" value="Immunoglobulins"/>
    <property type="match status" value="23"/>
</dbReference>
<feature type="domain" description="Pesticidal crystal protein Cry22Aa Ig-like" evidence="2">
    <location>
        <begin position="1733"/>
        <end position="1804"/>
    </location>
</feature>
<feature type="domain" description="Choice-of-anchor A" evidence="3">
    <location>
        <begin position="2292"/>
        <end position="2526"/>
    </location>
</feature>
<feature type="domain" description="Pesticidal crystal protein Cry22Aa Ig-like" evidence="2">
    <location>
        <begin position="1813"/>
        <end position="1884"/>
    </location>
</feature>
<evidence type="ECO:0000313" key="4">
    <source>
        <dbReference type="EMBL" id="SEL84306.1"/>
    </source>
</evidence>
<dbReference type="PANTHER" id="PTHR15127">
    <property type="entry name" value="HEAVYWEIGHT, ISOFORM A"/>
    <property type="match status" value="1"/>
</dbReference>
<feature type="domain" description="Pesticidal crystal protein Cry22Aa Ig-like" evidence="2">
    <location>
        <begin position="710"/>
        <end position="771"/>
    </location>
</feature>
<feature type="domain" description="Pesticidal crystal protein Cry22Aa Ig-like" evidence="2">
    <location>
        <begin position="1655"/>
        <end position="1724"/>
    </location>
</feature>
<dbReference type="SUPFAM" id="SSF49299">
    <property type="entry name" value="PKD domain"/>
    <property type="match status" value="1"/>
</dbReference>
<feature type="domain" description="Pesticidal crystal protein Cry22Aa Ig-like" evidence="2">
    <location>
        <begin position="2054"/>
        <end position="2125"/>
    </location>
</feature>
<dbReference type="Pfam" id="PF16403">
    <property type="entry name" value="Bact_surface_Ig-like"/>
    <property type="match status" value="21"/>
</dbReference>
<feature type="domain" description="Pesticidal crystal protein Cry22Aa Ig-like" evidence="2">
    <location>
        <begin position="1972"/>
        <end position="2045"/>
    </location>
</feature>
<feature type="domain" description="Pesticidal crystal protein Cry22Aa Ig-like" evidence="2">
    <location>
        <begin position="1020"/>
        <end position="1091"/>
    </location>
</feature>
<dbReference type="InterPro" id="IPR051846">
    <property type="entry name" value="SH2_domain_adapters"/>
</dbReference>
<evidence type="ECO:0000259" key="2">
    <source>
        <dbReference type="Pfam" id="PF16403"/>
    </source>
</evidence>
<feature type="domain" description="Pesticidal crystal protein Cry22Aa Ig-like" evidence="2">
    <location>
        <begin position="938"/>
        <end position="1010"/>
    </location>
</feature>
<dbReference type="NCBIfam" id="TIGR04215">
    <property type="entry name" value="choice_anch_A"/>
    <property type="match status" value="1"/>
</dbReference>
<dbReference type="InterPro" id="IPR026588">
    <property type="entry name" value="Choice_anch_A"/>
</dbReference>
<dbReference type="PANTHER" id="PTHR15127:SF32">
    <property type="entry name" value="HEAVYWEIGHT, ISOFORM A"/>
    <property type="match status" value="1"/>
</dbReference>
<keyword evidence="5" id="KW-1185">Reference proteome</keyword>
<reference evidence="5" key="1">
    <citation type="submission" date="2016-10" db="EMBL/GenBank/DDBJ databases">
        <authorList>
            <person name="Varghese N."/>
            <person name="Submissions S."/>
        </authorList>
    </citation>
    <scope>NUCLEOTIDE SEQUENCE [LARGE SCALE GENOMIC DNA]</scope>
    <source>
        <strain evidence="5">DSM 17044</strain>
    </source>
</reference>
<feature type="domain" description="Pesticidal crystal protein Cry22Aa Ig-like" evidence="2">
    <location>
        <begin position="1100"/>
        <end position="1171"/>
    </location>
</feature>
<dbReference type="InterPro" id="IPR032179">
    <property type="entry name" value="Cry22Aa_Ig-like"/>
</dbReference>
<evidence type="ECO:0000256" key="1">
    <source>
        <dbReference type="ARBA" id="ARBA00022999"/>
    </source>
</evidence>
<feature type="domain" description="Pesticidal crystal protein Cry22Aa Ig-like" evidence="2">
    <location>
        <begin position="866"/>
        <end position="930"/>
    </location>
</feature>
<dbReference type="Pfam" id="PF20597">
    <property type="entry name" value="pAdhesive_15"/>
    <property type="match status" value="1"/>
</dbReference>
<dbReference type="InterPro" id="IPR013783">
    <property type="entry name" value="Ig-like_fold"/>
</dbReference>
<feature type="domain" description="Pesticidal crystal protein Cry22Aa Ig-like" evidence="2">
    <location>
        <begin position="1497"/>
        <end position="1568"/>
    </location>
</feature>
<protein>
    <submittedName>
        <fullName evidence="4">Choice-of-anchor A domain-containing protein</fullName>
    </submittedName>
</protein>
<organism evidence="4 5">
    <name type="scientific">Stigmatella aurantiaca</name>
    <dbReference type="NCBI Taxonomy" id="41"/>
    <lineage>
        <taxon>Bacteria</taxon>
        <taxon>Pseudomonadati</taxon>
        <taxon>Myxococcota</taxon>
        <taxon>Myxococcia</taxon>
        <taxon>Myxococcales</taxon>
        <taxon>Cystobacterineae</taxon>
        <taxon>Archangiaceae</taxon>
        <taxon>Stigmatella</taxon>
    </lineage>
</organism>
<feature type="domain" description="Pesticidal crystal protein Cry22Aa Ig-like" evidence="2">
    <location>
        <begin position="543"/>
        <end position="613"/>
    </location>
</feature>
<feature type="domain" description="Pesticidal crystal protein Cry22Aa Ig-like" evidence="2">
    <location>
        <begin position="1337"/>
        <end position="1408"/>
    </location>
</feature>
<feature type="domain" description="Pesticidal crystal protein Cry22Aa Ig-like" evidence="2">
    <location>
        <begin position="1577"/>
        <end position="1645"/>
    </location>
</feature>
<feature type="domain" description="Pesticidal crystal protein Cry22Aa Ig-like" evidence="2">
    <location>
        <begin position="2134"/>
        <end position="2204"/>
    </location>
</feature>